<accession>A0ABQ5E833</accession>
<organism evidence="1 2">
    <name type="scientific">Tanacetum coccineum</name>
    <dbReference type="NCBI Taxonomy" id="301880"/>
    <lineage>
        <taxon>Eukaryota</taxon>
        <taxon>Viridiplantae</taxon>
        <taxon>Streptophyta</taxon>
        <taxon>Embryophyta</taxon>
        <taxon>Tracheophyta</taxon>
        <taxon>Spermatophyta</taxon>
        <taxon>Magnoliopsida</taxon>
        <taxon>eudicotyledons</taxon>
        <taxon>Gunneridae</taxon>
        <taxon>Pentapetalae</taxon>
        <taxon>asterids</taxon>
        <taxon>campanulids</taxon>
        <taxon>Asterales</taxon>
        <taxon>Asteraceae</taxon>
        <taxon>Asteroideae</taxon>
        <taxon>Anthemideae</taxon>
        <taxon>Anthemidinae</taxon>
        <taxon>Tanacetum</taxon>
    </lineage>
</organism>
<comment type="caution">
    <text evidence="1">The sequence shown here is derived from an EMBL/GenBank/DDBJ whole genome shotgun (WGS) entry which is preliminary data.</text>
</comment>
<reference evidence="1" key="1">
    <citation type="journal article" date="2022" name="Int. J. Mol. Sci.">
        <title>Draft Genome of Tanacetum Coccineum: Genomic Comparison of Closely Related Tanacetum-Family Plants.</title>
        <authorList>
            <person name="Yamashiro T."/>
            <person name="Shiraishi A."/>
            <person name="Nakayama K."/>
            <person name="Satake H."/>
        </authorList>
    </citation>
    <scope>NUCLEOTIDE SEQUENCE</scope>
</reference>
<evidence type="ECO:0000313" key="1">
    <source>
        <dbReference type="EMBL" id="GJT46988.1"/>
    </source>
</evidence>
<name>A0ABQ5E833_9ASTR</name>
<reference evidence="1" key="2">
    <citation type="submission" date="2022-01" db="EMBL/GenBank/DDBJ databases">
        <authorList>
            <person name="Yamashiro T."/>
            <person name="Shiraishi A."/>
            <person name="Satake H."/>
            <person name="Nakayama K."/>
        </authorList>
    </citation>
    <scope>NUCLEOTIDE SEQUENCE</scope>
</reference>
<dbReference type="Proteomes" id="UP001151760">
    <property type="component" value="Unassembled WGS sequence"/>
</dbReference>
<dbReference type="EMBL" id="BQNB010016031">
    <property type="protein sequence ID" value="GJT46988.1"/>
    <property type="molecule type" value="Genomic_DNA"/>
</dbReference>
<evidence type="ECO:0000313" key="2">
    <source>
        <dbReference type="Proteomes" id="UP001151760"/>
    </source>
</evidence>
<keyword evidence="2" id="KW-1185">Reference proteome</keyword>
<sequence length="94" mass="10757">MEVKGFHQTVDFLNSTHIKYALTENPTIYVSLIYQFWQTASASTSENKEMEITATINGRVKTITEASIRRYQKLEDFDGLLGDVIDEDDCDDDD</sequence>
<gene>
    <name evidence="1" type="ORF">Tco_0955703</name>
</gene>
<proteinExistence type="predicted"/>
<protein>
    <submittedName>
        <fullName evidence="1">Uncharacterized protein</fullName>
    </submittedName>
</protein>